<keyword evidence="7" id="KW-1185">Reference proteome</keyword>
<feature type="transmembrane region" description="Helical" evidence="4">
    <location>
        <begin position="273"/>
        <end position="291"/>
    </location>
</feature>
<evidence type="ECO:0000313" key="6">
    <source>
        <dbReference type="EMBL" id="PTM44640.1"/>
    </source>
</evidence>
<dbReference type="InterPro" id="IPR011701">
    <property type="entry name" value="MFS"/>
</dbReference>
<proteinExistence type="predicted"/>
<dbReference type="Gene3D" id="1.20.1250.20">
    <property type="entry name" value="MFS general substrate transporter like domains"/>
    <property type="match status" value="2"/>
</dbReference>
<dbReference type="Proteomes" id="UP000240996">
    <property type="component" value="Unassembled WGS sequence"/>
</dbReference>
<organism evidence="6 7">
    <name type="scientific">Sphingomonas aerolata</name>
    <dbReference type="NCBI Taxonomy" id="185951"/>
    <lineage>
        <taxon>Bacteria</taxon>
        <taxon>Pseudomonadati</taxon>
        <taxon>Pseudomonadota</taxon>
        <taxon>Alphaproteobacteria</taxon>
        <taxon>Sphingomonadales</taxon>
        <taxon>Sphingomonadaceae</taxon>
        <taxon>Sphingomonas</taxon>
    </lineage>
</organism>
<dbReference type="PANTHER" id="PTHR23528:SF1">
    <property type="entry name" value="MAJOR FACILITATOR SUPERFAMILY (MFS) PROFILE DOMAIN-CONTAINING PROTEIN"/>
    <property type="match status" value="1"/>
</dbReference>
<feature type="transmembrane region" description="Helical" evidence="4">
    <location>
        <begin position="297"/>
        <end position="323"/>
    </location>
</feature>
<dbReference type="RefSeq" id="WP_107933332.1">
    <property type="nucleotide sequence ID" value="NZ_PZZN01000003.1"/>
</dbReference>
<dbReference type="PROSITE" id="PS50850">
    <property type="entry name" value="MFS"/>
    <property type="match status" value="1"/>
</dbReference>
<feature type="transmembrane region" description="Helical" evidence="4">
    <location>
        <begin position="133"/>
        <end position="155"/>
    </location>
</feature>
<evidence type="ECO:0000256" key="1">
    <source>
        <dbReference type="ARBA" id="ARBA00022692"/>
    </source>
</evidence>
<dbReference type="PANTHER" id="PTHR23528">
    <property type="match status" value="1"/>
</dbReference>
<reference evidence="6 7" key="1">
    <citation type="submission" date="2018-04" db="EMBL/GenBank/DDBJ databases">
        <title>Genomic Encyclopedia of Type Strains, Phase III (KMG-III): the genomes of soil and plant-associated and newly described type strains.</title>
        <authorList>
            <person name="Whitman W."/>
        </authorList>
    </citation>
    <scope>NUCLEOTIDE SEQUENCE [LARGE SCALE GENOMIC DNA]</scope>
    <source>
        <strain evidence="6 7">NW12</strain>
    </source>
</reference>
<name>A0A2T4YMK8_9SPHN</name>
<feature type="transmembrane region" description="Helical" evidence="4">
    <location>
        <begin position="201"/>
        <end position="226"/>
    </location>
</feature>
<evidence type="ECO:0000256" key="3">
    <source>
        <dbReference type="ARBA" id="ARBA00023136"/>
    </source>
</evidence>
<accession>A0A2T4YMK8</accession>
<evidence type="ECO:0000256" key="2">
    <source>
        <dbReference type="ARBA" id="ARBA00022989"/>
    </source>
</evidence>
<dbReference type="InterPro" id="IPR036259">
    <property type="entry name" value="MFS_trans_sf"/>
</dbReference>
<keyword evidence="3 4" id="KW-0472">Membrane</keyword>
<feature type="transmembrane region" description="Helical" evidence="4">
    <location>
        <begin position="238"/>
        <end position="261"/>
    </location>
</feature>
<sequence length="385" mass="39458">MLLVCALAYAGAVVGYLPLLTLLLPIKVEQVAGDGRLDLLTVTVIAGAIAASVANIGFGWLGDRSVSRGGGRRGIMAGGVVATMASYAGLAAATTPALLVAGIVLFQVALNAVIAPLMAIIAEEVPDGRKGVAGGLLAMANPVAATLSAALVGVSRFGEPARFAVIAVTVAMCTLPLVIVRGTRQAGAPPPVLRSMLRRDLLLAWTARLLVQVAGSALFVYLLYYFETVSPSVPESVLAARMGTVMIVAYSVPLPIAVLVGRLADRTGRTKPFLFAAALIAAAGLIAMMAARDFTSGAAAFCVYTGGTSVFLALHAGFAMQLLPSARHRGRDLGLLNLANTLPGLLGPVITWALATPRDFDAVLVVLAVLTLGGGMILLAARGRR</sequence>
<evidence type="ECO:0000256" key="4">
    <source>
        <dbReference type="SAM" id="Phobius"/>
    </source>
</evidence>
<gene>
    <name evidence="6" type="ORF">C8J24_2847</name>
</gene>
<feature type="transmembrane region" description="Helical" evidence="4">
    <location>
        <begin position="161"/>
        <end position="180"/>
    </location>
</feature>
<feature type="transmembrane region" description="Helical" evidence="4">
    <location>
        <begin position="99"/>
        <end position="121"/>
    </location>
</feature>
<dbReference type="AlphaFoldDB" id="A0A2T4YMK8"/>
<protein>
    <submittedName>
        <fullName evidence="6">MFS transporter</fullName>
    </submittedName>
</protein>
<dbReference type="InterPro" id="IPR020846">
    <property type="entry name" value="MFS_dom"/>
</dbReference>
<feature type="transmembrane region" description="Helical" evidence="4">
    <location>
        <begin position="74"/>
        <end position="93"/>
    </location>
</feature>
<dbReference type="GO" id="GO:0022857">
    <property type="term" value="F:transmembrane transporter activity"/>
    <property type="evidence" value="ECO:0007669"/>
    <property type="project" value="InterPro"/>
</dbReference>
<dbReference type="EMBL" id="PZZN01000003">
    <property type="protein sequence ID" value="PTM44640.1"/>
    <property type="molecule type" value="Genomic_DNA"/>
</dbReference>
<feature type="domain" description="Major facilitator superfamily (MFS) profile" evidence="5">
    <location>
        <begin position="1"/>
        <end position="385"/>
    </location>
</feature>
<dbReference type="SUPFAM" id="SSF103473">
    <property type="entry name" value="MFS general substrate transporter"/>
    <property type="match status" value="1"/>
</dbReference>
<comment type="caution">
    <text evidence="6">The sequence shown here is derived from an EMBL/GenBank/DDBJ whole genome shotgun (WGS) entry which is preliminary data.</text>
</comment>
<dbReference type="Pfam" id="PF07690">
    <property type="entry name" value="MFS_1"/>
    <property type="match status" value="1"/>
</dbReference>
<keyword evidence="1 4" id="KW-0812">Transmembrane</keyword>
<evidence type="ECO:0000313" key="7">
    <source>
        <dbReference type="Proteomes" id="UP000240996"/>
    </source>
</evidence>
<keyword evidence="2 4" id="KW-1133">Transmembrane helix</keyword>
<feature type="transmembrane region" description="Helical" evidence="4">
    <location>
        <begin position="335"/>
        <end position="354"/>
    </location>
</feature>
<feature type="transmembrane region" description="Helical" evidence="4">
    <location>
        <begin position="360"/>
        <end position="381"/>
    </location>
</feature>
<feature type="transmembrane region" description="Helical" evidence="4">
    <location>
        <begin position="39"/>
        <end position="62"/>
    </location>
</feature>
<evidence type="ECO:0000259" key="5">
    <source>
        <dbReference type="PROSITE" id="PS50850"/>
    </source>
</evidence>